<dbReference type="AlphaFoldDB" id="A0A8K1LJF9"/>
<dbReference type="Gene3D" id="3.40.50.150">
    <property type="entry name" value="Vaccinia Virus protein VP39"/>
    <property type="match status" value="2"/>
</dbReference>
<dbReference type="SUPFAM" id="SSF53335">
    <property type="entry name" value="S-adenosyl-L-methionine-dependent methyltransferases"/>
    <property type="match status" value="1"/>
</dbReference>
<dbReference type="GO" id="GO:0032259">
    <property type="term" value="P:methylation"/>
    <property type="evidence" value="ECO:0007669"/>
    <property type="project" value="UniProtKB-KW"/>
</dbReference>
<evidence type="ECO:0000256" key="1">
    <source>
        <dbReference type="ARBA" id="ARBA00007996"/>
    </source>
</evidence>
<dbReference type="Proteomes" id="UP000796761">
    <property type="component" value="Unassembled WGS sequence"/>
</dbReference>
<dbReference type="PROSITE" id="PS51681">
    <property type="entry name" value="SAM_MT_NNMT_PNMT_TEMT"/>
    <property type="match status" value="1"/>
</dbReference>
<dbReference type="InterPro" id="IPR029063">
    <property type="entry name" value="SAM-dependent_MTases_sf"/>
</dbReference>
<evidence type="ECO:0000256" key="4">
    <source>
        <dbReference type="ARBA" id="ARBA00022691"/>
    </source>
</evidence>
<evidence type="ECO:0000256" key="3">
    <source>
        <dbReference type="ARBA" id="ARBA00022679"/>
    </source>
</evidence>
<keyword evidence="3" id="KW-0808">Transferase</keyword>
<comment type="similarity">
    <text evidence="1">Belongs to the class I-like SAM-binding methyltransferase superfamily. NNMT/PNMT/TEMT family.</text>
</comment>
<gene>
    <name evidence="5" type="ORF">HGM15179_011221</name>
</gene>
<evidence type="ECO:0000313" key="6">
    <source>
        <dbReference type="Proteomes" id="UP000796761"/>
    </source>
</evidence>
<dbReference type="EMBL" id="SWJQ01000346">
    <property type="protein sequence ID" value="TRZ15873.1"/>
    <property type="molecule type" value="Genomic_DNA"/>
</dbReference>
<keyword evidence="4" id="KW-0949">S-adenosyl-L-methionine</keyword>
<dbReference type="Pfam" id="PF01234">
    <property type="entry name" value="NNMT_PNMT_TEMT"/>
    <property type="match status" value="1"/>
</dbReference>
<evidence type="ECO:0000256" key="2">
    <source>
        <dbReference type="ARBA" id="ARBA00022603"/>
    </source>
</evidence>
<organism evidence="5 6">
    <name type="scientific">Zosterops borbonicus</name>
    <dbReference type="NCBI Taxonomy" id="364589"/>
    <lineage>
        <taxon>Eukaryota</taxon>
        <taxon>Metazoa</taxon>
        <taxon>Chordata</taxon>
        <taxon>Craniata</taxon>
        <taxon>Vertebrata</taxon>
        <taxon>Euteleostomi</taxon>
        <taxon>Archelosauria</taxon>
        <taxon>Archosauria</taxon>
        <taxon>Dinosauria</taxon>
        <taxon>Saurischia</taxon>
        <taxon>Theropoda</taxon>
        <taxon>Coelurosauria</taxon>
        <taxon>Aves</taxon>
        <taxon>Neognathae</taxon>
        <taxon>Neoaves</taxon>
        <taxon>Telluraves</taxon>
        <taxon>Australaves</taxon>
        <taxon>Passeriformes</taxon>
        <taxon>Sylvioidea</taxon>
        <taxon>Zosteropidae</taxon>
        <taxon>Zosterops</taxon>
    </lineage>
</organism>
<accession>A0A8K1LJF9</accession>
<dbReference type="OrthoDB" id="10050085at2759"/>
<dbReference type="GO" id="GO:0008170">
    <property type="term" value="F:N-methyltransferase activity"/>
    <property type="evidence" value="ECO:0007669"/>
    <property type="project" value="TreeGrafter"/>
</dbReference>
<reference evidence="5" key="1">
    <citation type="submission" date="2019-04" db="EMBL/GenBank/DDBJ databases">
        <title>Genome assembly of Zosterops borbonicus 15179.</title>
        <authorList>
            <person name="Leroy T."/>
            <person name="Anselmetti Y."/>
            <person name="Tilak M.-K."/>
            <person name="Nabholz B."/>
        </authorList>
    </citation>
    <scope>NUCLEOTIDE SEQUENCE</scope>
    <source>
        <strain evidence="5">HGM_15179</strain>
        <tissue evidence="5">Muscle</tissue>
    </source>
</reference>
<keyword evidence="2" id="KW-0489">Methyltransferase</keyword>
<dbReference type="PANTHER" id="PTHR10867:SF32">
    <property type="entry name" value="NICOTINAMIDE N-METHYLTRANSFERASE"/>
    <property type="match status" value="1"/>
</dbReference>
<evidence type="ECO:0000313" key="5">
    <source>
        <dbReference type="EMBL" id="TRZ15873.1"/>
    </source>
</evidence>
<dbReference type="InterPro" id="IPR000940">
    <property type="entry name" value="NNMT_TEMT_trans"/>
</dbReference>
<dbReference type="GO" id="GO:0005829">
    <property type="term" value="C:cytosol"/>
    <property type="evidence" value="ECO:0007669"/>
    <property type="project" value="TreeGrafter"/>
</dbReference>
<keyword evidence="6" id="KW-1185">Reference proteome</keyword>
<name>A0A8K1LJF9_9PASS</name>
<comment type="caution">
    <text evidence="5">The sequence shown here is derived from an EMBL/GenBank/DDBJ whole genome shotgun (WGS) entry which is preliminary data.</text>
</comment>
<sequence>MEVPAIFTEAEFYQQNFDPQEYLKEFYSMSSSREGARAFMMQNLRILHKMFSSTDWNCWELEKWLKNKAGAFNWEPVVKYFYELEGYREKWAKKQEKLRKKVKQVLKCDVTKAKPMGPMSPPPADCIISMLCLEGACKELATFCSALRNISTLLKPGGHLVTVTALGDTYYTSNKQAFSCLCLQKQEVEEAMVAAGFEVKFSEVQPYMVDDDHVDVRGVPLPMWTMWSVGL</sequence>
<dbReference type="PANTHER" id="PTHR10867">
    <property type="entry name" value="NNMT/PNMT/TEMT FAMILY MEMBER"/>
    <property type="match status" value="1"/>
</dbReference>
<proteinExistence type="inferred from homology"/>
<protein>
    <submittedName>
        <fullName evidence="5">Uncharacterized protein</fullName>
    </submittedName>
</protein>